<dbReference type="Proteomes" id="UP000063229">
    <property type="component" value="Chromosome"/>
</dbReference>
<dbReference type="InterPro" id="IPR007213">
    <property type="entry name" value="Ppm1/Ppm2/Tcmp"/>
</dbReference>
<organism evidence="3 4">
    <name type="scientific">Pseudomonas agarici</name>
    <dbReference type="NCBI Taxonomy" id="46677"/>
    <lineage>
        <taxon>Bacteria</taxon>
        <taxon>Pseudomonadati</taxon>
        <taxon>Pseudomonadota</taxon>
        <taxon>Gammaproteobacteria</taxon>
        <taxon>Pseudomonadales</taxon>
        <taxon>Pseudomonadaceae</taxon>
        <taxon>Pseudomonas</taxon>
    </lineage>
</organism>
<name>A0A0X1T662_PSEAA</name>
<evidence type="ECO:0000256" key="2">
    <source>
        <dbReference type="ARBA" id="ARBA00022679"/>
    </source>
</evidence>
<protein>
    <recommendedName>
        <fullName evidence="5">Methyltransferase</fullName>
    </recommendedName>
</protein>
<dbReference type="GO" id="GO:0008168">
    <property type="term" value="F:methyltransferase activity"/>
    <property type="evidence" value="ECO:0007669"/>
    <property type="project" value="UniProtKB-KW"/>
</dbReference>
<dbReference type="STRING" id="46677.AWM79_20805"/>
<dbReference type="Pfam" id="PF04072">
    <property type="entry name" value="LCM"/>
    <property type="match status" value="1"/>
</dbReference>
<gene>
    <name evidence="3" type="ORF">AWM79_20805</name>
</gene>
<dbReference type="RefSeq" id="WP_060783685.1">
    <property type="nucleotide sequence ID" value="NZ_CP014135.1"/>
</dbReference>
<dbReference type="PIRSF" id="PIRSF028177">
    <property type="entry name" value="Polyketide_synth_Omtfrase_TcmP"/>
    <property type="match status" value="1"/>
</dbReference>
<proteinExistence type="predicted"/>
<evidence type="ECO:0000313" key="4">
    <source>
        <dbReference type="Proteomes" id="UP000063229"/>
    </source>
</evidence>
<dbReference type="PANTHER" id="PTHR43619">
    <property type="entry name" value="S-ADENOSYL-L-METHIONINE-DEPENDENT METHYLTRANSFERASE YKTD-RELATED"/>
    <property type="match status" value="1"/>
</dbReference>
<dbReference type="GO" id="GO:0032259">
    <property type="term" value="P:methylation"/>
    <property type="evidence" value="ECO:0007669"/>
    <property type="project" value="UniProtKB-KW"/>
</dbReference>
<evidence type="ECO:0000313" key="3">
    <source>
        <dbReference type="EMBL" id="AMB87597.1"/>
    </source>
</evidence>
<dbReference type="PANTHER" id="PTHR43619:SF2">
    <property type="entry name" value="S-ADENOSYL-L-METHIONINE-DEPENDENT METHYLTRANSFERASES SUPERFAMILY PROTEIN"/>
    <property type="match status" value="1"/>
</dbReference>
<keyword evidence="4" id="KW-1185">Reference proteome</keyword>
<accession>A0A0X1T662</accession>
<dbReference type="InterPro" id="IPR029063">
    <property type="entry name" value="SAM-dependent_MTases_sf"/>
</dbReference>
<dbReference type="SUPFAM" id="SSF53335">
    <property type="entry name" value="S-adenosyl-L-methionine-dependent methyltransferases"/>
    <property type="match status" value="1"/>
</dbReference>
<evidence type="ECO:0008006" key="5">
    <source>
        <dbReference type="Google" id="ProtNLM"/>
    </source>
</evidence>
<dbReference type="KEGG" id="pagb:AWM79_20805"/>
<reference evidence="3 4" key="1">
    <citation type="submission" date="2016-01" db="EMBL/GenBank/DDBJ databases">
        <authorList>
            <person name="McClelland M."/>
            <person name="Jain A."/>
            <person name="Saraogi P."/>
            <person name="Mendelson R."/>
            <person name="Westerman R."/>
            <person name="SanMiguel P."/>
            <person name="Csonka L."/>
        </authorList>
    </citation>
    <scope>NUCLEOTIDE SEQUENCE [LARGE SCALE GENOMIC DNA]</scope>
    <source>
        <strain evidence="3 4">NCPPB 2472</strain>
    </source>
</reference>
<dbReference type="Gene3D" id="3.40.50.150">
    <property type="entry name" value="Vaccinia Virus protein VP39"/>
    <property type="match status" value="1"/>
</dbReference>
<sequence>MNSAVQPQRLVPGLSGVPETMLMTVWNRAAFAQGADPLLDDPVLLQLIERIDYDFQGRFGKAQAAHGIRSRYADDRVRDFLLRYPDGTVVALGEGLETQLWRVDNGRVKWYSVDLPEAIETRRAFLPAHPRNTLLACSALDRQWLEVVSQQTRGPVFVTAAGLLMYFQAAQVLDLLQRLVRRLGQGELFFDCIPPWYSRKTLKGLAMTPRYQVPPMPFGIALGELESFVHQVPGLQVVQALTYGEPWPRYIRALALLSRIWPLRQRLAPALVHCRFTHHD</sequence>
<evidence type="ECO:0000256" key="1">
    <source>
        <dbReference type="ARBA" id="ARBA00022603"/>
    </source>
</evidence>
<dbReference type="AlphaFoldDB" id="A0A0X1T662"/>
<dbReference type="InterPro" id="IPR016874">
    <property type="entry name" value="TcmP-like"/>
</dbReference>
<dbReference type="EMBL" id="CP014135">
    <property type="protein sequence ID" value="AMB87597.1"/>
    <property type="molecule type" value="Genomic_DNA"/>
</dbReference>
<keyword evidence="2" id="KW-0808">Transferase</keyword>
<keyword evidence="1" id="KW-0489">Methyltransferase</keyword>